<dbReference type="InterPro" id="IPR001611">
    <property type="entry name" value="Leu-rich_rpt"/>
</dbReference>
<keyword evidence="5" id="KW-1185">Reference proteome</keyword>
<feature type="region of interest" description="Disordered" evidence="3">
    <location>
        <begin position="1"/>
        <end position="26"/>
    </location>
</feature>
<proteinExistence type="predicted"/>
<dbReference type="EMBL" id="ADBJ01000038">
    <property type="protein sequence ID" value="EFA78304.1"/>
    <property type="molecule type" value="Genomic_DNA"/>
</dbReference>
<name>D3BK74_HETP5</name>
<dbReference type="PANTHER" id="PTHR48051:SF1">
    <property type="entry name" value="RAS SUPPRESSOR PROTEIN 1"/>
    <property type="match status" value="1"/>
</dbReference>
<evidence type="ECO:0000256" key="1">
    <source>
        <dbReference type="ARBA" id="ARBA00022614"/>
    </source>
</evidence>
<dbReference type="Pfam" id="PF13855">
    <property type="entry name" value="LRR_8"/>
    <property type="match status" value="2"/>
</dbReference>
<dbReference type="AlphaFoldDB" id="D3BK74"/>
<feature type="region of interest" description="Disordered" evidence="3">
    <location>
        <begin position="152"/>
        <end position="185"/>
    </location>
</feature>
<dbReference type="PANTHER" id="PTHR48051">
    <property type="match status" value="1"/>
</dbReference>
<evidence type="ECO:0000313" key="4">
    <source>
        <dbReference type="EMBL" id="EFA78304.1"/>
    </source>
</evidence>
<evidence type="ECO:0000256" key="3">
    <source>
        <dbReference type="SAM" id="MobiDB-lite"/>
    </source>
</evidence>
<feature type="region of interest" description="Disordered" evidence="3">
    <location>
        <begin position="457"/>
        <end position="485"/>
    </location>
</feature>
<sequence length="614" mass="67512">MDVHQIITNNNNNEVINNGGGGGRPKSVSTKINNMIDDIEFKGILDLSGKQLKRVPRFLADCVDPIVELNLQNNQIESLLFALPQSFSCLRVLNLSHNNIVSLEVNFNSPLLSGCSSPHLTSSTPPLTLQLNSIGGGNTKLTLVSTTTTTTTSTTLTATSEHSPHQTSNSGNSSPKIFSNSQHSSPITSSPLLTTLLSLSAANNNSNNNLALPSISLPPKIVDPLLWMKNLSQLILSNCKIKSIGDTDFTLFPNIQILDLQNNQIQSISQNAFKTNLQLKHIRLCRNSQLSSLSSSITSLANLEFLQVSFCALQTLPIELGNLTSLLVLKLSNNRIEEIPISIGKLERLTHLDISHNLLRTLPLSLGCCSCITEIQIFGNPLEDKTLLANKCSQTIINYLTRRVEDHNYLQTSNTNTSAQGKAKQIQTRDGVSFGSISYLSLNDIFSKIRISRSGGAGGGGANNNNSNGNPTNQSRGNGLKQAKMSSTNQKQAALEFIKNDLKYAIDRIQNKVNDPEVQLDFLLLCGDAIRSTQENFECMSELLKKPQFKFNSETPLPTEDKIVQLKKVINLKIEKATVYSTAIYMYLLRCKSDKEIDQIYTTIMDFHSKLTDF</sequence>
<comment type="caution">
    <text evidence="4">The sequence shown here is derived from an EMBL/GenBank/DDBJ whole genome shotgun (WGS) entry which is preliminary data.</text>
</comment>
<dbReference type="InterPro" id="IPR050216">
    <property type="entry name" value="LRR_domain-containing"/>
</dbReference>
<dbReference type="SUPFAM" id="SSF52058">
    <property type="entry name" value="L domain-like"/>
    <property type="match status" value="1"/>
</dbReference>
<dbReference type="GeneID" id="31364431"/>
<dbReference type="InParanoid" id="D3BK74"/>
<organism evidence="4 5">
    <name type="scientific">Heterostelium pallidum (strain ATCC 26659 / Pp 5 / PN500)</name>
    <name type="common">Cellular slime mold</name>
    <name type="synonym">Polysphondylium pallidum</name>
    <dbReference type="NCBI Taxonomy" id="670386"/>
    <lineage>
        <taxon>Eukaryota</taxon>
        <taxon>Amoebozoa</taxon>
        <taxon>Evosea</taxon>
        <taxon>Eumycetozoa</taxon>
        <taxon>Dictyostelia</taxon>
        <taxon>Acytosteliales</taxon>
        <taxon>Acytosteliaceae</taxon>
        <taxon>Heterostelium</taxon>
    </lineage>
</organism>
<dbReference type="InterPro" id="IPR003591">
    <property type="entry name" value="Leu-rich_rpt_typical-subtyp"/>
</dbReference>
<reference evidence="4 5" key="1">
    <citation type="journal article" date="2011" name="Genome Res.">
        <title>Phylogeny-wide analysis of social amoeba genomes highlights ancient origins for complex intercellular communication.</title>
        <authorList>
            <person name="Heidel A.J."/>
            <person name="Lawal H.M."/>
            <person name="Felder M."/>
            <person name="Schilde C."/>
            <person name="Helps N.R."/>
            <person name="Tunggal B."/>
            <person name="Rivero F."/>
            <person name="John U."/>
            <person name="Schleicher M."/>
            <person name="Eichinger L."/>
            <person name="Platzer M."/>
            <person name="Noegel A.A."/>
            <person name="Schaap P."/>
            <person name="Gloeckner G."/>
        </authorList>
    </citation>
    <scope>NUCLEOTIDE SEQUENCE [LARGE SCALE GENOMIC DNA]</scope>
    <source>
        <strain evidence="5">ATCC 26659 / Pp 5 / PN500</strain>
    </source>
</reference>
<dbReference type="PROSITE" id="PS51450">
    <property type="entry name" value="LRR"/>
    <property type="match status" value="4"/>
</dbReference>
<dbReference type="GO" id="GO:0005737">
    <property type="term" value="C:cytoplasm"/>
    <property type="evidence" value="ECO:0007669"/>
    <property type="project" value="TreeGrafter"/>
</dbReference>
<keyword evidence="2" id="KW-0677">Repeat</keyword>
<dbReference type="FunCoup" id="D3BK74">
    <property type="interactions" value="805"/>
</dbReference>
<accession>D3BK74</accession>
<dbReference type="InterPro" id="IPR032675">
    <property type="entry name" value="LRR_dom_sf"/>
</dbReference>
<protein>
    <submittedName>
        <fullName evidence="4">Leucine-rich repeat-containing protein</fullName>
    </submittedName>
</protein>
<evidence type="ECO:0000256" key="2">
    <source>
        <dbReference type="ARBA" id="ARBA00022737"/>
    </source>
</evidence>
<dbReference type="SMART" id="SM00369">
    <property type="entry name" value="LRR_TYP"/>
    <property type="match status" value="6"/>
</dbReference>
<keyword evidence="1" id="KW-0433">Leucine-rich repeat</keyword>
<dbReference type="Proteomes" id="UP000001396">
    <property type="component" value="Unassembled WGS sequence"/>
</dbReference>
<feature type="compositionally biased region" description="Polar residues" evidence="3">
    <location>
        <begin position="165"/>
        <end position="183"/>
    </location>
</feature>
<evidence type="ECO:0000313" key="5">
    <source>
        <dbReference type="Proteomes" id="UP000001396"/>
    </source>
</evidence>
<dbReference type="Gene3D" id="3.80.10.10">
    <property type="entry name" value="Ribonuclease Inhibitor"/>
    <property type="match status" value="2"/>
</dbReference>
<dbReference type="STRING" id="670386.D3BK74"/>
<gene>
    <name evidence="4" type="ORF">PPL_08955</name>
</gene>
<dbReference type="RefSeq" id="XP_020430429.1">
    <property type="nucleotide sequence ID" value="XM_020579754.1"/>
</dbReference>